<proteinExistence type="predicted"/>
<accession>A0A1B4FDX2</accession>
<dbReference type="Gene3D" id="3.40.50.720">
    <property type="entry name" value="NAD(P)-binding Rossmann-like Domain"/>
    <property type="match status" value="1"/>
</dbReference>
<dbReference type="Proteomes" id="UP000062519">
    <property type="component" value="Chromosome 1"/>
</dbReference>
<gene>
    <name evidence="2" type="ORF">WS70_08505</name>
</gene>
<dbReference type="InterPro" id="IPR013154">
    <property type="entry name" value="ADH-like_N"/>
</dbReference>
<dbReference type="KEGG" id="buu:WS70_08505"/>
<reference evidence="2 3" key="1">
    <citation type="submission" date="2015-12" db="EMBL/GenBank/DDBJ databases">
        <title>Diversity of Burkholderia near neighbor genomes.</title>
        <authorList>
            <person name="Sahl J."/>
            <person name="Wagner D."/>
            <person name="Keim P."/>
        </authorList>
    </citation>
    <scope>NUCLEOTIDE SEQUENCE [LARGE SCALE GENOMIC DNA]</scope>
    <source>
        <strain evidence="2 3">BDU6</strain>
    </source>
</reference>
<dbReference type="InterPro" id="IPR052711">
    <property type="entry name" value="Zinc_ADH-like"/>
</dbReference>
<dbReference type="EMBL" id="CP013386">
    <property type="protein sequence ID" value="AOJ01867.1"/>
    <property type="molecule type" value="Genomic_DNA"/>
</dbReference>
<dbReference type="Gene3D" id="3.90.180.10">
    <property type="entry name" value="Medium-chain alcohol dehydrogenases, catalytic domain"/>
    <property type="match status" value="1"/>
</dbReference>
<dbReference type="SMART" id="SM00829">
    <property type="entry name" value="PKS_ER"/>
    <property type="match status" value="1"/>
</dbReference>
<evidence type="ECO:0000313" key="2">
    <source>
        <dbReference type="EMBL" id="AOJ01867.1"/>
    </source>
</evidence>
<dbReference type="InterPro" id="IPR013149">
    <property type="entry name" value="ADH-like_C"/>
</dbReference>
<dbReference type="SUPFAM" id="SSF51735">
    <property type="entry name" value="NAD(P)-binding Rossmann-fold domains"/>
    <property type="match status" value="1"/>
</dbReference>
<dbReference type="SUPFAM" id="SSF50129">
    <property type="entry name" value="GroES-like"/>
    <property type="match status" value="1"/>
</dbReference>
<evidence type="ECO:0000259" key="1">
    <source>
        <dbReference type="SMART" id="SM00829"/>
    </source>
</evidence>
<feature type="domain" description="Enoyl reductase (ER)" evidence="1">
    <location>
        <begin position="14"/>
        <end position="339"/>
    </location>
</feature>
<sequence>MAQTMKIWELDAFGIDRLALAQRPVPKPGAGELLVRVAAVSLNYRDKLVIEGRLMSTQPAMPFTPVSDMCGEVVETGANVERFKSGDRVMGNFWTPWIGATLPPEMRTSERSLGGPLPGMLAEYVVLPESAAVIAPASLSDAEASTLPVAGVTAWVALVERGQLAPGQAVVVQGTGGVALFGLQIARALDAKVVVLSRHDDKLARARTLDAWAGINTTRTPKWEDAVLALTAGRGANVIVELIGGDNVMHSVGAVADHGHIVQVGFLGSPKVHIDAIALMLTRASIHGVSVGSRQSFEAFVRAIDRHAIKPVVDSIYPFSDVRAAFEHLDRGPFGKIVVSVRG</sequence>
<evidence type="ECO:0000313" key="3">
    <source>
        <dbReference type="Proteomes" id="UP000062519"/>
    </source>
</evidence>
<dbReference type="CDD" id="cd08276">
    <property type="entry name" value="MDR7"/>
    <property type="match status" value="1"/>
</dbReference>
<organism evidence="2 3">
    <name type="scientific">Burkholderia mayonis</name>
    <dbReference type="NCBI Taxonomy" id="1385591"/>
    <lineage>
        <taxon>Bacteria</taxon>
        <taxon>Pseudomonadati</taxon>
        <taxon>Pseudomonadota</taxon>
        <taxon>Betaproteobacteria</taxon>
        <taxon>Burkholderiales</taxon>
        <taxon>Burkholderiaceae</taxon>
        <taxon>Burkholderia</taxon>
        <taxon>pseudomallei group</taxon>
    </lineage>
</organism>
<dbReference type="Pfam" id="PF08240">
    <property type="entry name" value="ADH_N"/>
    <property type="match status" value="1"/>
</dbReference>
<dbReference type="PANTHER" id="PTHR45033">
    <property type="match status" value="1"/>
</dbReference>
<dbReference type="InterPro" id="IPR020843">
    <property type="entry name" value="ER"/>
</dbReference>
<dbReference type="InterPro" id="IPR011032">
    <property type="entry name" value="GroES-like_sf"/>
</dbReference>
<dbReference type="Pfam" id="PF00107">
    <property type="entry name" value="ADH_zinc_N"/>
    <property type="match status" value="1"/>
</dbReference>
<dbReference type="InterPro" id="IPR036291">
    <property type="entry name" value="NAD(P)-bd_dom_sf"/>
</dbReference>
<dbReference type="AlphaFoldDB" id="A0A1B4FDX2"/>
<protein>
    <submittedName>
        <fullName evidence="2">Alcohol dehydrogenase</fullName>
    </submittedName>
</protein>
<name>A0A1B4FDX2_9BURK</name>
<dbReference type="GO" id="GO:0016491">
    <property type="term" value="F:oxidoreductase activity"/>
    <property type="evidence" value="ECO:0007669"/>
    <property type="project" value="InterPro"/>
</dbReference>
<dbReference type="PANTHER" id="PTHR45033:SF2">
    <property type="entry name" value="ZINC-TYPE ALCOHOL DEHYDROGENASE-LIKE PROTEIN C1773.06C"/>
    <property type="match status" value="1"/>
</dbReference>
<keyword evidence="3" id="KW-1185">Reference proteome</keyword>